<evidence type="ECO:0000313" key="3">
    <source>
        <dbReference type="Proteomes" id="UP000237000"/>
    </source>
</evidence>
<dbReference type="Proteomes" id="UP000237000">
    <property type="component" value="Unassembled WGS sequence"/>
</dbReference>
<feature type="compositionally biased region" description="Polar residues" evidence="1">
    <location>
        <begin position="11"/>
        <end position="25"/>
    </location>
</feature>
<dbReference type="AlphaFoldDB" id="A0A2P5EAY3"/>
<reference evidence="3" key="1">
    <citation type="submission" date="2016-06" db="EMBL/GenBank/DDBJ databases">
        <title>Parallel loss of symbiosis genes in relatives of nitrogen-fixing non-legume Parasponia.</title>
        <authorList>
            <person name="Van Velzen R."/>
            <person name="Holmer R."/>
            <person name="Bu F."/>
            <person name="Rutten L."/>
            <person name="Van Zeijl A."/>
            <person name="Liu W."/>
            <person name="Santuari L."/>
            <person name="Cao Q."/>
            <person name="Sharma T."/>
            <person name="Shen D."/>
            <person name="Roswanjaya Y."/>
            <person name="Wardhani T."/>
            <person name="Kalhor M.S."/>
            <person name="Jansen J."/>
            <person name="Van den Hoogen J."/>
            <person name="Gungor B."/>
            <person name="Hartog M."/>
            <person name="Hontelez J."/>
            <person name="Verver J."/>
            <person name="Yang W.-C."/>
            <person name="Schijlen E."/>
            <person name="Repin R."/>
            <person name="Schilthuizen M."/>
            <person name="Schranz E."/>
            <person name="Heidstra R."/>
            <person name="Miyata K."/>
            <person name="Fedorova E."/>
            <person name="Kohlen W."/>
            <person name="Bisseling T."/>
            <person name="Smit S."/>
            <person name="Geurts R."/>
        </authorList>
    </citation>
    <scope>NUCLEOTIDE SEQUENCE [LARGE SCALE GENOMIC DNA]</scope>
    <source>
        <strain evidence="3">cv. RG33-2</strain>
    </source>
</reference>
<comment type="caution">
    <text evidence="2">The sequence shown here is derived from an EMBL/GenBank/DDBJ whole genome shotgun (WGS) entry which is preliminary data.</text>
</comment>
<dbReference type="InParanoid" id="A0A2P5EAY3"/>
<dbReference type="EMBL" id="JXTC01000189">
    <property type="protein sequence ID" value="PON82702.1"/>
    <property type="molecule type" value="Genomic_DNA"/>
</dbReference>
<evidence type="ECO:0000256" key="1">
    <source>
        <dbReference type="SAM" id="MobiDB-lite"/>
    </source>
</evidence>
<dbReference type="OrthoDB" id="1701699at2759"/>
<dbReference type="PANTHER" id="PTHR33070">
    <property type="entry name" value="OS06G0725500 PROTEIN"/>
    <property type="match status" value="1"/>
</dbReference>
<dbReference type="STRING" id="63057.A0A2P5EAY3"/>
<organism evidence="2 3">
    <name type="scientific">Trema orientale</name>
    <name type="common">Charcoal tree</name>
    <name type="synonym">Celtis orientalis</name>
    <dbReference type="NCBI Taxonomy" id="63057"/>
    <lineage>
        <taxon>Eukaryota</taxon>
        <taxon>Viridiplantae</taxon>
        <taxon>Streptophyta</taxon>
        <taxon>Embryophyta</taxon>
        <taxon>Tracheophyta</taxon>
        <taxon>Spermatophyta</taxon>
        <taxon>Magnoliopsida</taxon>
        <taxon>eudicotyledons</taxon>
        <taxon>Gunneridae</taxon>
        <taxon>Pentapetalae</taxon>
        <taxon>rosids</taxon>
        <taxon>fabids</taxon>
        <taxon>Rosales</taxon>
        <taxon>Cannabaceae</taxon>
        <taxon>Trema</taxon>
    </lineage>
</organism>
<keyword evidence="3" id="KW-1185">Reference proteome</keyword>
<dbReference type="Pfam" id="PF03087">
    <property type="entry name" value="BPS1"/>
    <property type="match status" value="1"/>
</dbReference>
<evidence type="ECO:0008006" key="4">
    <source>
        <dbReference type="Google" id="ProtNLM"/>
    </source>
</evidence>
<dbReference type="InterPro" id="IPR004320">
    <property type="entry name" value="BPS1_pln"/>
</dbReference>
<dbReference type="GO" id="GO:0048367">
    <property type="term" value="P:shoot system development"/>
    <property type="evidence" value="ECO:0007669"/>
    <property type="project" value="InterPro"/>
</dbReference>
<protein>
    <recommendedName>
        <fullName evidence="4">Protein BYPASS-related</fullName>
    </recommendedName>
</protein>
<name>A0A2P5EAY3_TREOI</name>
<dbReference type="PANTHER" id="PTHR33070:SF120">
    <property type="entry name" value="EXPRESSED PROTEIN"/>
    <property type="match status" value="1"/>
</dbReference>
<sequence>MEGSSAKLGSHQPSRSISLPSRLHPNSQKIEAQLNKLKTNWDFSFSLRETPIGSDTIQSGLTDLAVLYSSTKELIQSPLTQQALLQNHSRKMVEETLDGSIGLLDACGAARDLLLGMKENVQSLQSAIRRRVVGDSSIESNVQAYMSFRKNAKKELAKSLRALKTMQKNLPPVHYFVHEDNPLQVVTKVLRELSTTAISIFSSLFVFLSVPLIKSKSNGWSLISKLVPLTFAASDRGHKIFNEVGSVDISLCSLQGQLRKNDAKIDVEMVLTRLQTLDGCIDGLEAGLDCLFRCLIQHRVSLLNLLTP</sequence>
<gene>
    <name evidence="2" type="ORF">TorRG33x02_214780</name>
</gene>
<dbReference type="GO" id="GO:0048364">
    <property type="term" value="P:root development"/>
    <property type="evidence" value="ECO:0007669"/>
    <property type="project" value="InterPro"/>
</dbReference>
<feature type="region of interest" description="Disordered" evidence="1">
    <location>
        <begin position="1"/>
        <end position="25"/>
    </location>
</feature>
<accession>A0A2P5EAY3</accession>
<proteinExistence type="predicted"/>
<evidence type="ECO:0000313" key="2">
    <source>
        <dbReference type="EMBL" id="PON82702.1"/>
    </source>
</evidence>